<evidence type="ECO:0000313" key="1">
    <source>
        <dbReference type="EMBL" id="TDZ35203.1"/>
    </source>
</evidence>
<gene>
    <name evidence="1" type="ORF">C8035_v009943</name>
</gene>
<evidence type="ECO:0000313" key="2">
    <source>
        <dbReference type="Proteomes" id="UP000295083"/>
    </source>
</evidence>
<name>A0A4R8QM23_9PEZI</name>
<proteinExistence type="predicted"/>
<dbReference type="EMBL" id="QAPG01000044">
    <property type="protein sequence ID" value="TDZ35203.1"/>
    <property type="molecule type" value="Genomic_DNA"/>
</dbReference>
<accession>A0A4R8QM23</accession>
<dbReference type="Proteomes" id="UP000295083">
    <property type="component" value="Unassembled WGS sequence"/>
</dbReference>
<reference evidence="1 2" key="1">
    <citation type="submission" date="2018-11" db="EMBL/GenBank/DDBJ databases">
        <title>Genome sequence and assembly of Colletotrichum spinosum.</title>
        <authorList>
            <person name="Gan P."/>
            <person name="Shirasu K."/>
        </authorList>
    </citation>
    <scope>NUCLEOTIDE SEQUENCE [LARGE SCALE GENOMIC DNA]</scope>
    <source>
        <strain evidence="1 2">CBS 515.97</strain>
    </source>
</reference>
<comment type="caution">
    <text evidence="1">The sequence shown here is derived from an EMBL/GenBank/DDBJ whole genome shotgun (WGS) entry which is preliminary data.</text>
</comment>
<keyword evidence="2" id="KW-1185">Reference proteome</keyword>
<protein>
    <submittedName>
        <fullName evidence="1">Uncharacterized protein</fullName>
    </submittedName>
</protein>
<dbReference type="AlphaFoldDB" id="A0A4R8QM23"/>
<sequence>MLRAAICDGKGVSRYLTSEMINTITKMLQNPMNSTNKILSNCKVYRKMMEIRRTGDPTRKIPEAIIWAMAIRQDFVMLAQDGKPPKFEPRWRGPFAIKHRVGRVTYLYILEQLKGKLHGC</sequence>
<organism evidence="1 2">
    <name type="scientific">Colletotrichum spinosum</name>
    <dbReference type="NCBI Taxonomy" id="1347390"/>
    <lineage>
        <taxon>Eukaryota</taxon>
        <taxon>Fungi</taxon>
        <taxon>Dikarya</taxon>
        <taxon>Ascomycota</taxon>
        <taxon>Pezizomycotina</taxon>
        <taxon>Sordariomycetes</taxon>
        <taxon>Hypocreomycetidae</taxon>
        <taxon>Glomerellales</taxon>
        <taxon>Glomerellaceae</taxon>
        <taxon>Colletotrichum</taxon>
        <taxon>Colletotrichum orbiculare species complex</taxon>
    </lineage>
</organism>